<organism evidence="3 4">
    <name type="scientific">Cyanobacterium aponinum (strain PCC 10605)</name>
    <dbReference type="NCBI Taxonomy" id="755178"/>
    <lineage>
        <taxon>Bacteria</taxon>
        <taxon>Bacillati</taxon>
        <taxon>Cyanobacteriota</taxon>
        <taxon>Cyanophyceae</taxon>
        <taxon>Oscillatoriophycideae</taxon>
        <taxon>Chroococcales</taxon>
        <taxon>Geminocystaceae</taxon>
        <taxon>Cyanobacterium</taxon>
    </lineage>
</organism>
<dbReference type="InterPro" id="IPR044685">
    <property type="entry name" value="CPD1-like"/>
</dbReference>
<keyword evidence="4" id="KW-1185">Reference proteome</keyword>
<gene>
    <name evidence="3" type="ordered locus">Cyan10605_0356</name>
</gene>
<keyword evidence="3" id="KW-0346">Stress response</keyword>
<dbReference type="SUPFAM" id="SSF46565">
    <property type="entry name" value="Chaperone J-domain"/>
    <property type="match status" value="1"/>
</dbReference>
<evidence type="ECO:0000313" key="4">
    <source>
        <dbReference type="Proteomes" id="UP000010480"/>
    </source>
</evidence>
<feature type="domain" description="J" evidence="2">
    <location>
        <begin position="6"/>
        <end position="70"/>
    </location>
</feature>
<dbReference type="Gene3D" id="1.10.287.110">
    <property type="entry name" value="DnaJ domain"/>
    <property type="match status" value="1"/>
</dbReference>
<feature type="transmembrane region" description="Helical" evidence="1">
    <location>
        <begin position="526"/>
        <end position="552"/>
    </location>
</feature>
<dbReference type="InterPro" id="IPR001623">
    <property type="entry name" value="DnaJ_domain"/>
</dbReference>
<dbReference type="InterPro" id="IPR036869">
    <property type="entry name" value="J_dom_sf"/>
</dbReference>
<dbReference type="PANTHER" id="PTHR33925">
    <property type="entry name" value="PLASTID DIVISION PROTEIN CDP1, CHLOROPLASTIC-RELATED"/>
    <property type="match status" value="1"/>
</dbReference>
<name>K9Z192_CYAAP</name>
<keyword evidence="1" id="KW-1133">Transmembrane helix</keyword>
<dbReference type="PATRIC" id="fig|755178.3.peg.374"/>
<keyword evidence="1" id="KW-0812">Transmembrane</keyword>
<dbReference type="Pfam" id="PF25515">
    <property type="entry name" value="Arm_PDR"/>
    <property type="match status" value="1"/>
</dbReference>
<evidence type="ECO:0000313" key="3">
    <source>
        <dbReference type="EMBL" id="AFZ52502.1"/>
    </source>
</evidence>
<dbReference type="PANTHER" id="PTHR33925:SF1">
    <property type="entry name" value="PROTEIN ACCUMULATION AND REPLICATION OF CHLOROPLASTS 6, CHLOROPLASTIC"/>
    <property type="match status" value="1"/>
</dbReference>
<dbReference type="Pfam" id="PF00226">
    <property type="entry name" value="DnaJ"/>
    <property type="match status" value="1"/>
</dbReference>
<dbReference type="InterPro" id="IPR025344">
    <property type="entry name" value="CDP1-like_IMS"/>
</dbReference>
<keyword evidence="1" id="KW-0472">Membrane</keyword>
<dbReference type="InterPro" id="IPR057137">
    <property type="entry name" value="CDP1-like_a_solenoid_2"/>
</dbReference>
<dbReference type="eggNOG" id="COG0484">
    <property type="taxonomic scope" value="Bacteria"/>
</dbReference>
<dbReference type="Pfam" id="PF23468">
    <property type="entry name" value="ARC6"/>
    <property type="match status" value="1"/>
</dbReference>
<proteinExistence type="predicted"/>
<dbReference type="Proteomes" id="UP000010480">
    <property type="component" value="Chromosome"/>
</dbReference>
<reference evidence="4" key="1">
    <citation type="journal article" date="2013" name="Proc. Natl. Acad. Sci. U.S.A.">
        <title>Improving the coverage of the cyanobacterial phylum using diversity-driven genome sequencing.</title>
        <authorList>
            <person name="Shih P.M."/>
            <person name="Wu D."/>
            <person name="Latifi A."/>
            <person name="Axen S.D."/>
            <person name="Fewer D.P."/>
            <person name="Talla E."/>
            <person name="Calteau A."/>
            <person name="Cai F."/>
            <person name="Tandeau de Marsac N."/>
            <person name="Rippka R."/>
            <person name="Herdman M."/>
            <person name="Sivonen K."/>
            <person name="Coursin T."/>
            <person name="Laurent T."/>
            <person name="Goodwin L."/>
            <person name="Nolan M."/>
            <person name="Davenport K.W."/>
            <person name="Han C.S."/>
            <person name="Rubin E.M."/>
            <person name="Eisen J.A."/>
            <person name="Woyke T."/>
            <person name="Gugger M."/>
            <person name="Kerfeld C.A."/>
        </authorList>
    </citation>
    <scope>NUCLEOTIDE SEQUENCE [LARGE SCALE GENOMIC DNA]</scope>
    <source>
        <strain evidence="4">PCC 10605</strain>
    </source>
</reference>
<evidence type="ECO:0000256" key="1">
    <source>
        <dbReference type="SAM" id="Phobius"/>
    </source>
</evidence>
<dbReference type="CDD" id="cd06257">
    <property type="entry name" value="DnaJ"/>
    <property type="match status" value="1"/>
</dbReference>
<evidence type="ECO:0000259" key="2">
    <source>
        <dbReference type="PROSITE" id="PS50076"/>
    </source>
</evidence>
<dbReference type="HOGENOM" id="CLU_364022_0_0_3"/>
<dbReference type="InterPro" id="IPR058032">
    <property type="entry name" value="CDP1-like_a_solenoid_1"/>
</dbReference>
<protein>
    <submittedName>
        <fullName evidence="3">Heat shock protein DnaJ domain protein</fullName>
    </submittedName>
</protein>
<dbReference type="RefSeq" id="WP_015218233.1">
    <property type="nucleotide sequence ID" value="NC_019776.1"/>
</dbReference>
<dbReference type="STRING" id="755178.Cyan10605_0356"/>
<dbReference type="Pfam" id="PF13355">
    <property type="entry name" value="ARC6-like_IMS"/>
    <property type="match status" value="1"/>
</dbReference>
<dbReference type="EMBL" id="CP003947">
    <property type="protein sequence ID" value="AFZ52502.1"/>
    <property type="molecule type" value="Genomic_DNA"/>
</dbReference>
<dbReference type="KEGG" id="can:Cyan10605_0356"/>
<dbReference type="OrthoDB" id="415891at2"/>
<sequence length="715" mass="81498">MQISLDYFRILGVPLQADSDLINQAYEDRLLQLPHEGYSEYGITSRQNLLKVAYDVLKDEESRLEYESSLFTKESQEDIFLETSEEVTVEITNDLLVGALIILYDLGDFELVLRLATPYLEDKNNLEDLTDNKEEIDFIWQDLILTAVLAYLELAREKWQDKEYELAANYLQKSYNLLNQEDLFQPLKKEIKQDLGKLKPYEILELLTRENEIKEDREKALNLLQEILNIRGGIESQKIDDSGLNVDSFLRFIQQIRVYLTAEEQQILFENEAKRPSPAAAYLTAYACLARGFTERKPDLIIKAKNNLISLTIHQDVYLEQSICALLLGQTTEAEFSLSQSKEKDAIARIQEISANSPDLLPGLCVYTEKWLQTEVFPQFKGLRNVDSSLQAYFADEKVQNYLESISPPLISETEVLNESSPSVEVNNISQINYSASNLPISEEEKIIDDNRQENQSHIINTQVVEAEEEKQTTSLLVEDELSPSEDLIGFGDFLDAEIETDSEEDTPSVAKSTPRNLSPWYKSPVFVPLIGLIISTALGVAALSVTAFLAVKILFKPKPEPLNIPLSEPLIQLPSPEKELIKENLQNQLTPEKASEIIAGWLNAKQEATGPNYNFIPLNQVLSQPLASVWIANGNALRRINAYRRYEHDIKIQSAEVNPQNTTEAIIKAEVWEKSQYYQNGALKPRFSYEERLLVEYSLVKEGDKWLIQEIKVL</sequence>
<accession>K9Z192</accession>
<dbReference type="PROSITE" id="PS50076">
    <property type="entry name" value="DNAJ_2"/>
    <property type="match status" value="1"/>
</dbReference>
<dbReference type="AlphaFoldDB" id="K9Z192"/>